<dbReference type="PANTHER" id="PTHR45947">
    <property type="entry name" value="SULFOQUINOVOSYL TRANSFERASE SQD2"/>
    <property type="match status" value="1"/>
</dbReference>
<protein>
    <recommendedName>
        <fullName evidence="1">D-inositol 3-phosphate glycosyltransferase</fullName>
    </recommendedName>
</protein>
<evidence type="ECO:0000259" key="5">
    <source>
        <dbReference type="Pfam" id="PF13439"/>
    </source>
</evidence>
<keyword evidence="7" id="KW-1185">Reference proteome</keyword>
<dbReference type="RefSeq" id="WP_281534027.1">
    <property type="nucleotide sequence ID" value="NZ_CP075584.1"/>
</dbReference>
<dbReference type="PANTHER" id="PTHR45947:SF3">
    <property type="entry name" value="SULFOQUINOVOSYL TRANSFERASE SQD2"/>
    <property type="match status" value="1"/>
</dbReference>
<evidence type="ECO:0000256" key="1">
    <source>
        <dbReference type="ARBA" id="ARBA00021292"/>
    </source>
</evidence>
<keyword evidence="3" id="KW-0808">Transferase</keyword>
<gene>
    <name evidence="6" type="ORF">KIV56_13980</name>
</gene>
<dbReference type="Proteomes" id="UP001212421">
    <property type="component" value="Chromosome"/>
</dbReference>
<sequence>MRVAVVSESFLPTVSGVTTSVCKVLEHLQRTGHEAIVIAPAGAPAEYAGFPVFSVPAVSYRQFPVGMPSPHVQRLLADFGPDVVHAASPFLLGAQGIASANRLDIPSVAIFQTDVAGYARRNRLGQATKVAWRLVKWIHDGADLTLVPSSASMADLERVGVRRLARWTRGVDLVGYHPNRRSEPAVAELRKRLAPNGEVVIGYVGRMAPEKQVERFRALRGIPGIRVALVGDGPSVPLIQRELAGVPVTWLGRLSGAALADAYAAFDFFLHAGTEETFGQTIQEAHAAGLPVVAPHAGGPIDLVAHGDNGFLFAPDDERDLRRCVTRLVDDAPLRLRMGESGRRAVLGRSWENVCETLVGYYDKVIDERAAIRVMTAVPLSMQR</sequence>
<keyword evidence="2" id="KW-0328">Glycosyltransferase</keyword>
<evidence type="ECO:0000256" key="2">
    <source>
        <dbReference type="ARBA" id="ARBA00022676"/>
    </source>
</evidence>
<dbReference type="EMBL" id="CP075584">
    <property type="protein sequence ID" value="WBM79452.1"/>
    <property type="molecule type" value="Genomic_DNA"/>
</dbReference>
<dbReference type="Pfam" id="PF13439">
    <property type="entry name" value="Glyco_transf_4"/>
    <property type="match status" value="1"/>
</dbReference>
<dbReference type="Gene3D" id="3.40.50.2000">
    <property type="entry name" value="Glycogen Phosphorylase B"/>
    <property type="match status" value="2"/>
</dbReference>
<evidence type="ECO:0000256" key="3">
    <source>
        <dbReference type="ARBA" id="ARBA00022679"/>
    </source>
</evidence>
<accession>A0ABY7NBT2</accession>
<evidence type="ECO:0000259" key="4">
    <source>
        <dbReference type="Pfam" id="PF00534"/>
    </source>
</evidence>
<dbReference type="Pfam" id="PF00534">
    <property type="entry name" value="Glycos_transf_1"/>
    <property type="match status" value="1"/>
</dbReference>
<dbReference type="CDD" id="cd03814">
    <property type="entry name" value="GT4-like"/>
    <property type="match status" value="1"/>
</dbReference>
<dbReference type="InterPro" id="IPR050194">
    <property type="entry name" value="Glycosyltransferase_grp1"/>
</dbReference>
<dbReference type="InterPro" id="IPR028098">
    <property type="entry name" value="Glyco_trans_4-like_N"/>
</dbReference>
<feature type="domain" description="Glycosyltransferase subfamily 4-like N-terminal" evidence="5">
    <location>
        <begin position="14"/>
        <end position="173"/>
    </location>
</feature>
<evidence type="ECO:0000313" key="7">
    <source>
        <dbReference type="Proteomes" id="UP001212421"/>
    </source>
</evidence>
<evidence type="ECO:0000313" key="6">
    <source>
        <dbReference type="EMBL" id="WBM79452.1"/>
    </source>
</evidence>
<name>A0ABY7NBT2_9MICO</name>
<proteinExistence type="predicted"/>
<feature type="domain" description="Glycosyl transferase family 1" evidence="4">
    <location>
        <begin position="190"/>
        <end position="344"/>
    </location>
</feature>
<dbReference type="SUPFAM" id="SSF53756">
    <property type="entry name" value="UDP-Glycosyltransferase/glycogen phosphorylase"/>
    <property type="match status" value="1"/>
</dbReference>
<dbReference type="InterPro" id="IPR001296">
    <property type="entry name" value="Glyco_trans_1"/>
</dbReference>
<organism evidence="6 7">
    <name type="scientific">Cryobacterium breve</name>
    <dbReference type="NCBI Taxonomy" id="1259258"/>
    <lineage>
        <taxon>Bacteria</taxon>
        <taxon>Bacillati</taxon>
        <taxon>Actinomycetota</taxon>
        <taxon>Actinomycetes</taxon>
        <taxon>Micrococcales</taxon>
        <taxon>Microbacteriaceae</taxon>
        <taxon>Cryobacterium</taxon>
    </lineage>
</organism>
<reference evidence="6 7" key="1">
    <citation type="submission" date="2021-05" db="EMBL/GenBank/DDBJ databases">
        <authorList>
            <person name="Kumar R."/>
            <person name="Kumar A."/>
            <person name="Mukhia S."/>
        </authorList>
    </citation>
    <scope>NUCLEOTIDE SEQUENCE [LARGE SCALE GENOMIC DNA]</scope>
    <source>
        <strain evidence="6 7">ERMR7:08</strain>
    </source>
</reference>